<feature type="signal peptide" evidence="2">
    <location>
        <begin position="1"/>
        <end position="19"/>
    </location>
</feature>
<keyword evidence="1" id="KW-0472">Membrane</keyword>
<keyword evidence="2" id="KW-0732">Signal</keyword>
<dbReference type="Gene3D" id="3.40.50.410">
    <property type="entry name" value="von Willebrand factor, type A domain"/>
    <property type="match status" value="1"/>
</dbReference>
<sequence>MRTQLSLAVLLALSSTAWGQKPAMLQLTAPPTLVNCSPVTQSPCMSARITPVSSDGKPAPFVLPAPNDLANLITLSSADGEIHPFYASVGAGPDATQHGNVSLLVLDISGSMNQPSPGAASRYAALKSSVADFINGMQEGVDRIAIVPFESHDVVPTIQSAVYVTTKADALAQLNAMPSPAAKNNTALYQAIFTGVESLRRELSSLAHDGHTAESLQPHLIVMTDGKNEVMPGDDPQLLTGELGLQQAAAQVQASHLDVIGIGFGDREAIDTAAMQKLSRRFFYAADAGELLAALHSSRSAVSHEIQITWLLPESSRVALMGHDHQWNATFRTMDGASLQSAPIRWIAPATNAPTFTRLALAPELQALIQVHPSAESGWTMFVLHTLLFAAAFVAMLILWFWVPRLIWGEQYAGMVPQRSKRWSNGTAVTSASSVQIRSIETPPSGFETNGAVSVPVQRSASQTTQIQPRDEFSRTRLTFDR</sequence>
<dbReference type="InterPro" id="IPR036465">
    <property type="entry name" value="vWFA_dom_sf"/>
</dbReference>
<dbReference type="EMBL" id="CP042806">
    <property type="protein sequence ID" value="QEE28363.1"/>
    <property type="molecule type" value="Genomic_DNA"/>
</dbReference>
<name>A0A5B9E7Y5_9BACT</name>
<evidence type="ECO:0000256" key="2">
    <source>
        <dbReference type="SAM" id="SignalP"/>
    </source>
</evidence>
<dbReference type="Pfam" id="PF00092">
    <property type="entry name" value="VWA"/>
    <property type="match status" value="1"/>
</dbReference>
<feature type="domain" description="VWFA" evidence="3">
    <location>
        <begin position="101"/>
        <end position="306"/>
    </location>
</feature>
<keyword evidence="5" id="KW-1185">Reference proteome</keyword>
<evidence type="ECO:0000256" key="1">
    <source>
        <dbReference type="SAM" id="Phobius"/>
    </source>
</evidence>
<reference evidence="4 5" key="1">
    <citation type="submission" date="2019-08" db="EMBL/GenBank/DDBJ databases">
        <title>Complete genome sequence of Terriglobus albidus strain ORNL.</title>
        <authorList>
            <person name="Podar M."/>
        </authorList>
    </citation>
    <scope>NUCLEOTIDE SEQUENCE [LARGE SCALE GENOMIC DNA]</scope>
    <source>
        <strain evidence="4 5">ORNL</strain>
    </source>
</reference>
<protein>
    <submittedName>
        <fullName evidence="4">VWA domain-containing protein</fullName>
    </submittedName>
</protein>
<keyword evidence="1" id="KW-0812">Transmembrane</keyword>
<feature type="transmembrane region" description="Helical" evidence="1">
    <location>
        <begin position="379"/>
        <end position="403"/>
    </location>
</feature>
<dbReference type="OrthoDB" id="103909at2"/>
<evidence type="ECO:0000313" key="5">
    <source>
        <dbReference type="Proteomes" id="UP000321820"/>
    </source>
</evidence>
<evidence type="ECO:0000259" key="3">
    <source>
        <dbReference type="PROSITE" id="PS50234"/>
    </source>
</evidence>
<dbReference type="InterPro" id="IPR002035">
    <property type="entry name" value="VWF_A"/>
</dbReference>
<keyword evidence="1" id="KW-1133">Transmembrane helix</keyword>
<dbReference type="KEGG" id="talb:FTW19_10340"/>
<dbReference type="PROSITE" id="PS50234">
    <property type="entry name" value="VWFA"/>
    <property type="match status" value="1"/>
</dbReference>
<dbReference type="SMART" id="SM00327">
    <property type="entry name" value="VWA"/>
    <property type="match status" value="1"/>
</dbReference>
<accession>A0A5B9E7Y5</accession>
<dbReference type="SUPFAM" id="SSF53300">
    <property type="entry name" value="vWA-like"/>
    <property type="match status" value="1"/>
</dbReference>
<gene>
    <name evidence="4" type="ORF">FTW19_10340</name>
</gene>
<organism evidence="4 5">
    <name type="scientific">Terriglobus albidus</name>
    <dbReference type="NCBI Taxonomy" id="1592106"/>
    <lineage>
        <taxon>Bacteria</taxon>
        <taxon>Pseudomonadati</taxon>
        <taxon>Acidobacteriota</taxon>
        <taxon>Terriglobia</taxon>
        <taxon>Terriglobales</taxon>
        <taxon>Acidobacteriaceae</taxon>
        <taxon>Terriglobus</taxon>
    </lineage>
</organism>
<dbReference type="AlphaFoldDB" id="A0A5B9E7Y5"/>
<dbReference type="RefSeq" id="WP_147647553.1">
    <property type="nucleotide sequence ID" value="NZ_CP042806.1"/>
</dbReference>
<dbReference type="Proteomes" id="UP000321820">
    <property type="component" value="Chromosome"/>
</dbReference>
<proteinExistence type="predicted"/>
<feature type="chain" id="PRO_5023046694" evidence="2">
    <location>
        <begin position="20"/>
        <end position="482"/>
    </location>
</feature>
<evidence type="ECO:0000313" key="4">
    <source>
        <dbReference type="EMBL" id="QEE28363.1"/>
    </source>
</evidence>